<dbReference type="Pfam" id="PF00182">
    <property type="entry name" value="Glyco_hydro_19"/>
    <property type="match status" value="1"/>
</dbReference>
<protein>
    <recommendedName>
        <fullName evidence="3">Glycoside hydrolase family 19 catalytic domain-containing protein</fullName>
    </recommendedName>
</protein>
<dbReference type="Gene3D" id="1.10.530.10">
    <property type="match status" value="1"/>
</dbReference>
<dbReference type="PANTHER" id="PTHR22595">
    <property type="entry name" value="CHITINASE-RELATED"/>
    <property type="match status" value="1"/>
</dbReference>
<comment type="caution">
    <text evidence="4">The sequence shown here is derived from an EMBL/GenBank/DDBJ whole genome shotgun (WGS) entry which is preliminary data.</text>
</comment>
<evidence type="ECO:0000259" key="3">
    <source>
        <dbReference type="Pfam" id="PF00182"/>
    </source>
</evidence>
<dbReference type="EMBL" id="JACEGQ020000252">
    <property type="protein sequence ID" value="KAH8479272.1"/>
    <property type="molecule type" value="Genomic_DNA"/>
</dbReference>
<dbReference type="GO" id="GO:0016998">
    <property type="term" value="P:cell wall macromolecule catabolic process"/>
    <property type="evidence" value="ECO:0007669"/>
    <property type="project" value="InterPro"/>
</dbReference>
<dbReference type="PANTHER" id="PTHR22595:SF194">
    <property type="entry name" value="CHITINASE FAMILY PROTEIN"/>
    <property type="match status" value="1"/>
</dbReference>
<feature type="non-terminal residue" evidence="4">
    <location>
        <position position="1"/>
    </location>
</feature>
<proteinExistence type="inferred from homology"/>
<keyword evidence="5" id="KW-1185">Reference proteome</keyword>
<dbReference type="GO" id="GO:0008061">
    <property type="term" value="F:chitin binding"/>
    <property type="evidence" value="ECO:0007669"/>
    <property type="project" value="UniProtKB-KW"/>
</dbReference>
<evidence type="ECO:0000256" key="2">
    <source>
        <dbReference type="ARBA" id="ARBA00022669"/>
    </source>
</evidence>
<gene>
    <name evidence="4" type="ORF">H0E87_031687</name>
</gene>
<dbReference type="GO" id="GO:0004568">
    <property type="term" value="F:chitinase activity"/>
    <property type="evidence" value="ECO:0007669"/>
    <property type="project" value="InterPro"/>
</dbReference>
<dbReference type="Proteomes" id="UP000807159">
    <property type="component" value="Unassembled WGS sequence"/>
</dbReference>
<dbReference type="GO" id="GO:0006032">
    <property type="term" value="P:chitin catabolic process"/>
    <property type="evidence" value="ECO:0007669"/>
    <property type="project" value="InterPro"/>
</dbReference>
<accession>A0A8T2WFF3</accession>
<feature type="domain" description="Glycoside hydrolase family 19 catalytic" evidence="3">
    <location>
        <begin position="8"/>
        <end position="53"/>
    </location>
</feature>
<evidence type="ECO:0000313" key="4">
    <source>
        <dbReference type="EMBL" id="KAH8479272.1"/>
    </source>
</evidence>
<organism evidence="4 5">
    <name type="scientific">Populus deltoides</name>
    <name type="common">Eastern poplar</name>
    <name type="synonym">Eastern cottonwood</name>
    <dbReference type="NCBI Taxonomy" id="3696"/>
    <lineage>
        <taxon>Eukaryota</taxon>
        <taxon>Viridiplantae</taxon>
        <taxon>Streptophyta</taxon>
        <taxon>Embryophyta</taxon>
        <taxon>Tracheophyta</taxon>
        <taxon>Spermatophyta</taxon>
        <taxon>Magnoliopsida</taxon>
        <taxon>eudicotyledons</taxon>
        <taxon>Gunneridae</taxon>
        <taxon>Pentapetalae</taxon>
        <taxon>rosids</taxon>
        <taxon>fabids</taxon>
        <taxon>Malpighiales</taxon>
        <taxon>Salicaceae</taxon>
        <taxon>Saliceae</taxon>
        <taxon>Populus</taxon>
    </lineage>
</organism>
<keyword evidence="2" id="KW-0147">Chitin-binding</keyword>
<sequence length="53" mass="5651">VRPVVSQGFGATIRGIVGIECNGGNPGAVQSRIRYYRDYCSQSGVSTENNLTC</sequence>
<dbReference type="InterPro" id="IPR000726">
    <property type="entry name" value="Glyco_hydro_19_cat"/>
</dbReference>
<evidence type="ECO:0000313" key="5">
    <source>
        <dbReference type="Proteomes" id="UP000807159"/>
    </source>
</evidence>
<dbReference type="InterPro" id="IPR023346">
    <property type="entry name" value="Lysozyme-like_dom_sf"/>
</dbReference>
<comment type="similarity">
    <text evidence="1">Belongs to the glycosyl hydrolase 19 family. Chitinase class I subfamily.</text>
</comment>
<dbReference type="SUPFAM" id="SSF53955">
    <property type="entry name" value="Lysozyme-like"/>
    <property type="match status" value="1"/>
</dbReference>
<reference evidence="4" key="1">
    <citation type="journal article" date="2021" name="J. Hered.">
        <title>Genome Assembly of Salicaceae Populus deltoides (Eastern Cottonwood) I-69 Based on Nanopore Sequencing and Hi-C Technologies.</title>
        <authorList>
            <person name="Bai S."/>
            <person name="Wu H."/>
            <person name="Zhang J."/>
            <person name="Pan Z."/>
            <person name="Zhao W."/>
            <person name="Li Z."/>
            <person name="Tong C."/>
        </authorList>
    </citation>
    <scope>NUCLEOTIDE SEQUENCE</scope>
    <source>
        <tissue evidence="4">Leaf</tissue>
    </source>
</reference>
<dbReference type="AlphaFoldDB" id="A0A8T2WFF3"/>
<evidence type="ECO:0000256" key="1">
    <source>
        <dbReference type="ARBA" id="ARBA00009373"/>
    </source>
</evidence>
<name>A0A8T2WFF3_POPDE</name>